<comment type="caution">
    <text evidence="1">The sequence shown here is derived from an EMBL/GenBank/DDBJ whole genome shotgun (WGS) entry which is preliminary data.</text>
</comment>
<dbReference type="Proteomes" id="UP000287651">
    <property type="component" value="Unassembled WGS sequence"/>
</dbReference>
<evidence type="ECO:0000313" key="1">
    <source>
        <dbReference type="EMBL" id="RRT42152.1"/>
    </source>
</evidence>
<organism evidence="1 2">
    <name type="scientific">Ensete ventricosum</name>
    <name type="common">Abyssinian banana</name>
    <name type="synonym">Musa ensete</name>
    <dbReference type="NCBI Taxonomy" id="4639"/>
    <lineage>
        <taxon>Eukaryota</taxon>
        <taxon>Viridiplantae</taxon>
        <taxon>Streptophyta</taxon>
        <taxon>Embryophyta</taxon>
        <taxon>Tracheophyta</taxon>
        <taxon>Spermatophyta</taxon>
        <taxon>Magnoliopsida</taxon>
        <taxon>Liliopsida</taxon>
        <taxon>Zingiberales</taxon>
        <taxon>Musaceae</taxon>
        <taxon>Ensete</taxon>
    </lineage>
</organism>
<dbReference type="EMBL" id="AMZH03018039">
    <property type="protein sequence ID" value="RRT42152.1"/>
    <property type="molecule type" value="Genomic_DNA"/>
</dbReference>
<proteinExistence type="predicted"/>
<accession>A0A426XRU4</accession>
<sequence>MFSSVRSRGGRAAEIVKERHLRLNAFTPRSCATHERYPSSGGRLARVPEFESTPFSYRDLNLRPFDPWISPWQCRRMKAPLPGRRLS</sequence>
<name>A0A426XRU4_ENSVE</name>
<dbReference type="AlphaFoldDB" id="A0A426XRU4"/>
<reference evidence="1 2" key="1">
    <citation type="journal article" date="2014" name="Agronomy (Basel)">
        <title>A Draft Genome Sequence for Ensete ventricosum, the Drought-Tolerant Tree Against Hunger.</title>
        <authorList>
            <person name="Harrison J."/>
            <person name="Moore K.A."/>
            <person name="Paszkiewicz K."/>
            <person name="Jones T."/>
            <person name="Grant M."/>
            <person name="Ambacheew D."/>
            <person name="Muzemil S."/>
            <person name="Studholme D.J."/>
        </authorList>
    </citation>
    <scope>NUCLEOTIDE SEQUENCE [LARGE SCALE GENOMIC DNA]</scope>
</reference>
<evidence type="ECO:0000313" key="2">
    <source>
        <dbReference type="Proteomes" id="UP000287651"/>
    </source>
</evidence>
<gene>
    <name evidence="1" type="ORF">B296_00035649</name>
</gene>
<protein>
    <submittedName>
        <fullName evidence="1">Uncharacterized protein</fullName>
    </submittedName>
</protein>